<gene>
    <name evidence="2" type="ORF">AVDCRST_MAG87-2048</name>
</gene>
<dbReference type="AlphaFoldDB" id="A0A6J4V2G1"/>
<feature type="compositionally biased region" description="Basic residues" evidence="1">
    <location>
        <begin position="73"/>
        <end position="86"/>
    </location>
</feature>
<feature type="compositionally biased region" description="Basic and acidic residues" evidence="1">
    <location>
        <begin position="50"/>
        <end position="72"/>
    </location>
</feature>
<evidence type="ECO:0000313" key="2">
    <source>
        <dbReference type="EMBL" id="CAA9567100.1"/>
    </source>
</evidence>
<reference evidence="2" key="1">
    <citation type="submission" date="2020-02" db="EMBL/GenBank/DDBJ databases">
        <authorList>
            <person name="Meier V. D."/>
        </authorList>
    </citation>
    <scope>NUCLEOTIDE SEQUENCE</scope>
    <source>
        <strain evidence="2">AVDCRST_MAG87</strain>
    </source>
</reference>
<feature type="region of interest" description="Disordered" evidence="1">
    <location>
        <begin position="33"/>
        <end position="86"/>
    </location>
</feature>
<protein>
    <submittedName>
        <fullName evidence="2">Uncharacterized protein</fullName>
    </submittedName>
</protein>
<dbReference type="EMBL" id="CADCWJ010000466">
    <property type="protein sequence ID" value="CAA9567100.1"/>
    <property type="molecule type" value="Genomic_DNA"/>
</dbReference>
<proteinExistence type="predicted"/>
<feature type="non-terminal residue" evidence="2">
    <location>
        <position position="1"/>
    </location>
</feature>
<sequence>VSDARSHQRFQDVSRARPAACLGGTFRNVNHRIACRDPPCQGSTGSPSRDAARRSRAGDQRVRRTGRSGDRRRASRTGGRARRLGL</sequence>
<feature type="non-terminal residue" evidence="2">
    <location>
        <position position="86"/>
    </location>
</feature>
<accession>A0A6J4V2G1</accession>
<evidence type="ECO:0000256" key="1">
    <source>
        <dbReference type="SAM" id="MobiDB-lite"/>
    </source>
</evidence>
<name>A0A6J4V2G1_9BACT</name>
<organism evidence="2">
    <name type="scientific">uncultured Thermomicrobiales bacterium</name>
    <dbReference type="NCBI Taxonomy" id="1645740"/>
    <lineage>
        <taxon>Bacteria</taxon>
        <taxon>Pseudomonadati</taxon>
        <taxon>Thermomicrobiota</taxon>
        <taxon>Thermomicrobia</taxon>
        <taxon>Thermomicrobiales</taxon>
        <taxon>environmental samples</taxon>
    </lineage>
</organism>